<protein>
    <submittedName>
        <fullName evidence="14">SusC/RagA family TonB-linked outer membrane protein</fullName>
    </submittedName>
</protein>
<evidence type="ECO:0000256" key="4">
    <source>
        <dbReference type="ARBA" id="ARBA00022692"/>
    </source>
</evidence>
<dbReference type="PROSITE" id="PS52016">
    <property type="entry name" value="TONB_DEPENDENT_REC_3"/>
    <property type="match status" value="1"/>
</dbReference>
<keyword evidence="6 11" id="KW-0798">TonB box</keyword>
<dbReference type="Gene3D" id="2.60.40.1120">
    <property type="entry name" value="Carboxypeptidase-like, regulatory domain"/>
    <property type="match status" value="1"/>
</dbReference>
<keyword evidence="5" id="KW-0732">Signal</keyword>
<evidence type="ECO:0000313" key="14">
    <source>
        <dbReference type="EMBL" id="QHT71928.1"/>
    </source>
</evidence>
<dbReference type="InterPro" id="IPR037066">
    <property type="entry name" value="Plug_dom_sf"/>
</dbReference>
<dbReference type="GO" id="GO:0015344">
    <property type="term" value="F:siderophore uptake transmembrane transporter activity"/>
    <property type="evidence" value="ECO:0007669"/>
    <property type="project" value="TreeGrafter"/>
</dbReference>
<dbReference type="InterPro" id="IPR039426">
    <property type="entry name" value="TonB-dep_rcpt-like"/>
</dbReference>
<dbReference type="PANTHER" id="PTHR30069">
    <property type="entry name" value="TONB-DEPENDENT OUTER MEMBRANE RECEPTOR"/>
    <property type="match status" value="1"/>
</dbReference>
<comment type="similarity">
    <text evidence="10 11">Belongs to the TonB-dependent receptor family.</text>
</comment>
<organism evidence="14 15">
    <name type="scientific">Rhodocytophaga rosea</name>
    <dbReference type="NCBI Taxonomy" id="2704465"/>
    <lineage>
        <taxon>Bacteria</taxon>
        <taxon>Pseudomonadati</taxon>
        <taxon>Bacteroidota</taxon>
        <taxon>Cytophagia</taxon>
        <taxon>Cytophagales</taxon>
        <taxon>Rhodocytophagaceae</taxon>
        <taxon>Rhodocytophaga</taxon>
    </lineage>
</organism>
<keyword evidence="7 10" id="KW-0472">Membrane</keyword>
<dbReference type="Proteomes" id="UP000480178">
    <property type="component" value="Chromosome"/>
</dbReference>
<dbReference type="PANTHER" id="PTHR30069:SF29">
    <property type="entry name" value="HEMOGLOBIN AND HEMOGLOBIN-HAPTOGLOBIN-BINDING PROTEIN 1-RELATED"/>
    <property type="match status" value="1"/>
</dbReference>
<gene>
    <name evidence="14" type="ORF">GXP67_07690</name>
</gene>
<dbReference type="Pfam" id="PF00593">
    <property type="entry name" value="TonB_dep_Rec_b-barrel"/>
    <property type="match status" value="1"/>
</dbReference>
<proteinExistence type="inferred from homology"/>
<dbReference type="GO" id="GO:0009279">
    <property type="term" value="C:cell outer membrane"/>
    <property type="evidence" value="ECO:0007669"/>
    <property type="project" value="UniProtKB-SubCell"/>
</dbReference>
<dbReference type="SUPFAM" id="SSF56935">
    <property type="entry name" value="Porins"/>
    <property type="match status" value="1"/>
</dbReference>
<evidence type="ECO:0000256" key="7">
    <source>
        <dbReference type="ARBA" id="ARBA00023136"/>
    </source>
</evidence>
<evidence type="ECO:0000256" key="5">
    <source>
        <dbReference type="ARBA" id="ARBA00022729"/>
    </source>
</evidence>
<feature type="domain" description="TonB-dependent receptor-like beta-barrel" evidence="12">
    <location>
        <begin position="615"/>
        <end position="986"/>
    </location>
</feature>
<dbReference type="Pfam" id="PF07715">
    <property type="entry name" value="Plug"/>
    <property type="match status" value="1"/>
</dbReference>
<dbReference type="AlphaFoldDB" id="A0A6C0GUN4"/>
<accession>A0A6C0GUN4</accession>
<keyword evidence="9 10" id="KW-0998">Cell outer membrane</keyword>
<evidence type="ECO:0000256" key="3">
    <source>
        <dbReference type="ARBA" id="ARBA00022452"/>
    </source>
</evidence>
<dbReference type="SUPFAM" id="SSF49464">
    <property type="entry name" value="Carboxypeptidase regulatory domain-like"/>
    <property type="match status" value="1"/>
</dbReference>
<dbReference type="EMBL" id="CP048222">
    <property type="protein sequence ID" value="QHT71928.1"/>
    <property type="molecule type" value="Genomic_DNA"/>
</dbReference>
<dbReference type="Pfam" id="PF13715">
    <property type="entry name" value="CarbopepD_reg_2"/>
    <property type="match status" value="1"/>
</dbReference>
<evidence type="ECO:0000313" key="15">
    <source>
        <dbReference type="Proteomes" id="UP000480178"/>
    </source>
</evidence>
<evidence type="ECO:0000256" key="2">
    <source>
        <dbReference type="ARBA" id="ARBA00022448"/>
    </source>
</evidence>
<dbReference type="GO" id="GO:0044718">
    <property type="term" value="P:siderophore transmembrane transport"/>
    <property type="evidence" value="ECO:0007669"/>
    <property type="project" value="TreeGrafter"/>
</dbReference>
<feature type="domain" description="TonB-dependent receptor plug" evidence="13">
    <location>
        <begin position="210"/>
        <end position="337"/>
    </location>
</feature>
<keyword evidence="2 10" id="KW-0813">Transport</keyword>
<keyword evidence="4 10" id="KW-0812">Transmembrane</keyword>
<reference evidence="14 15" key="1">
    <citation type="submission" date="2020-01" db="EMBL/GenBank/DDBJ databases">
        <authorList>
            <person name="Kim M.K."/>
        </authorList>
    </citation>
    <scope>NUCLEOTIDE SEQUENCE [LARGE SCALE GENOMIC DNA]</scope>
    <source>
        <strain evidence="14 15">172606-1</strain>
    </source>
</reference>
<dbReference type="InterPro" id="IPR000531">
    <property type="entry name" value="Beta-barrel_TonB"/>
</dbReference>
<dbReference type="KEGG" id="rhoz:GXP67_07690"/>
<dbReference type="InterPro" id="IPR012910">
    <property type="entry name" value="Plug_dom"/>
</dbReference>
<dbReference type="Gene3D" id="2.170.130.10">
    <property type="entry name" value="TonB-dependent receptor, plug domain"/>
    <property type="match status" value="1"/>
</dbReference>
<dbReference type="NCBIfam" id="TIGR04057">
    <property type="entry name" value="SusC_RagA_signa"/>
    <property type="match status" value="1"/>
</dbReference>
<sequence>MASAQDLSYVKHENSKRIQQETTEKLLLTVIHDLEKELHVNFAYQKKHLNGKYVQYKPMNGKSLETYLAEVLNPLKLTFKKVENIYVIQPMEEGVYQIKPQSNLPIPATYSASAFAVTITGNVTSQDDGQALPGVNVLLKGSTTGTTTDPDGNYSLSVPDAEGTLVFSFIGYAPQEVAIGGRTTINVVMAQEAQALNEVVVTALGIEREKKALAYSVSEVKGSEFTQAREVNVANALSGKIAGVNATGMATGPGGSSRIIIRGNGSLAGNNQPLYVINGMPIDNSIPGGGTTTGGEGINVDRGDGIAGINPDDIESISVLKGGPAAALYGSRAANGVILITTKKGRAQKGIGVEYNTTLTLESPSIYPKYQYEYGQGFDGRKPLTRAEALSSGRLSYGARMDGLPSIQFDGVERPYSPVNVKDNIKNFYRTGSTYVNTVALTGGNESINYRFSLSDTDAKSLQPNSKFNRKTANLNLNAFLGKKLSIEAVAQYNLEKAHNRPDVGYADVNAAWSTYLLANTVDIRSLSPGYDENGKEIEWNPVPIANNAYFVTNRFQNDDTKNRFIGQANIRYAILDNLSIRGSVSKDFYNFNYVGVTPTGTAYSPLGGYESIKSEVSETNSMLTLNYNTSIAGSFNFSAMAGGNIQRGLNNETSISGSQFIIPYFYSYTNLSTLTTRPNNRRTGINSVFGSADVDYKGIIFLSFTGRQDWFSTLSAQNNSIFYPSIGGSLVLSEAIQLPSSISFLKLRGSWAQVGGATPDPYIINQTFSMVQGGHNGRPVQAISSTLLNNPDLRPLTSTTSEIGIDLQLLNKRLGLDVTLYNRKTTDDIVQTDISTASGYTRALLNVGELSNKGIEVLLTGSPVRTEKFSWDVSYNMAYNKSEIVQLAEGLNSVGVANGIGGATITNEVGRPYGIIKGYKIKTNANGQVVFNTNSGYEVRSDLMELGLGVPPLTMGLTNNFSYKNFSLSVLLDGKFGNKIYSNLNQYAYRFGLLKETLPGRDNGLTLNGVDEEGNPYERVVPIEQLDTYYDNRKNYTDLFVYDGSFIKLRQVILSYNLPVSYIKFIRIQSASLSLVGRNLAILYSHATNSDPESSYTSGNGQGLEALSIPRTRSYGLNLLVKF</sequence>
<evidence type="ECO:0000256" key="8">
    <source>
        <dbReference type="ARBA" id="ARBA00023170"/>
    </source>
</evidence>
<dbReference type="Gene3D" id="2.40.170.20">
    <property type="entry name" value="TonB-dependent receptor, beta-barrel domain"/>
    <property type="match status" value="1"/>
</dbReference>
<evidence type="ECO:0000259" key="13">
    <source>
        <dbReference type="Pfam" id="PF07715"/>
    </source>
</evidence>
<dbReference type="InterPro" id="IPR008969">
    <property type="entry name" value="CarboxyPept-like_regulatory"/>
</dbReference>
<dbReference type="InterPro" id="IPR023997">
    <property type="entry name" value="TonB-dep_OMP_SusC/RagA_CS"/>
</dbReference>
<keyword evidence="15" id="KW-1185">Reference proteome</keyword>
<keyword evidence="8" id="KW-0675">Receptor</keyword>
<evidence type="ECO:0000256" key="10">
    <source>
        <dbReference type="PROSITE-ProRule" id="PRU01360"/>
    </source>
</evidence>
<evidence type="ECO:0000256" key="9">
    <source>
        <dbReference type="ARBA" id="ARBA00023237"/>
    </source>
</evidence>
<comment type="subcellular location">
    <subcellularLocation>
        <location evidence="1 10">Cell outer membrane</location>
        <topology evidence="1 10">Multi-pass membrane protein</topology>
    </subcellularLocation>
</comment>
<evidence type="ECO:0000259" key="12">
    <source>
        <dbReference type="Pfam" id="PF00593"/>
    </source>
</evidence>
<keyword evidence="3 10" id="KW-1134">Transmembrane beta strand</keyword>
<name>A0A6C0GUN4_9BACT</name>
<dbReference type="NCBIfam" id="TIGR04056">
    <property type="entry name" value="OMP_RagA_SusC"/>
    <property type="match status" value="1"/>
</dbReference>
<evidence type="ECO:0000256" key="11">
    <source>
        <dbReference type="RuleBase" id="RU003357"/>
    </source>
</evidence>
<dbReference type="InterPro" id="IPR023996">
    <property type="entry name" value="TonB-dep_OMP_SusC/RagA"/>
</dbReference>
<evidence type="ECO:0000256" key="6">
    <source>
        <dbReference type="ARBA" id="ARBA00023077"/>
    </source>
</evidence>
<evidence type="ECO:0000256" key="1">
    <source>
        <dbReference type="ARBA" id="ARBA00004571"/>
    </source>
</evidence>
<dbReference type="InterPro" id="IPR036942">
    <property type="entry name" value="Beta-barrel_TonB_sf"/>
</dbReference>